<evidence type="ECO:0000313" key="12">
    <source>
        <dbReference type="Proteomes" id="UP000248021"/>
    </source>
</evidence>
<organism evidence="11 12">
    <name type="scientific">Chelatococcus asaccharovorans</name>
    <dbReference type="NCBI Taxonomy" id="28210"/>
    <lineage>
        <taxon>Bacteria</taxon>
        <taxon>Pseudomonadati</taxon>
        <taxon>Pseudomonadota</taxon>
        <taxon>Alphaproteobacteria</taxon>
        <taxon>Hyphomicrobiales</taxon>
        <taxon>Chelatococcaceae</taxon>
        <taxon>Chelatococcus</taxon>
    </lineage>
</organism>
<keyword evidence="7 9" id="KW-1133">Transmembrane helix</keyword>
<feature type="transmembrane region" description="Helical" evidence="9">
    <location>
        <begin position="122"/>
        <end position="140"/>
    </location>
</feature>
<name>A0A2V3UFT6_9HYPH</name>
<keyword evidence="6" id="KW-0653">Protein transport</keyword>
<keyword evidence="5" id="KW-0571">Peptide transport</keyword>
<evidence type="ECO:0000313" key="11">
    <source>
        <dbReference type="EMBL" id="PXW63611.1"/>
    </source>
</evidence>
<feature type="transmembrane region" description="Helical" evidence="9">
    <location>
        <begin position="146"/>
        <end position="165"/>
    </location>
</feature>
<reference evidence="11 12" key="1">
    <citation type="submission" date="2018-05" db="EMBL/GenBank/DDBJ databases">
        <title>Genomic Encyclopedia of Type Strains, Phase IV (KMG-IV): sequencing the most valuable type-strain genomes for metagenomic binning, comparative biology and taxonomic classification.</title>
        <authorList>
            <person name="Goeker M."/>
        </authorList>
    </citation>
    <scope>NUCLEOTIDE SEQUENCE [LARGE SCALE GENOMIC DNA]</scope>
    <source>
        <strain evidence="11 12">DSM 6462</strain>
    </source>
</reference>
<dbReference type="Pfam" id="PF12911">
    <property type="entry name" value="OppC_N"/>
    <property type="match status" value="1"/>
</dbReference>
<dbReference type="GO" id="GO:0015031">
    <property type="term" value="P:protein transport"/>
    <property type="evidence" value="ECO:0007669"/>
    <property type="project" value="UniProtKB-KW"/>
</dbReference>
<evidence type="ECO:0000256" key="2">
    <source>
        <dbReference type="ARBA" id="ARBA00022448"/>
    </source>
</evidence>
<feature type="transmembrane region" description="Helical" evidence="9">
    <location>
        <begin position="21"/>
        <end position="44"/>
    </location>
</feature>
<dbReference type="CDD" id="cd06261">
    <property type="entry name" value="TM_PBP2"/>
    <property type="match status" value="1"/>
</dbReference>
<keyword evidence="3" id="KW-1003">Cell membrane</keyword>
<dbReference type="PANTHER" id="PTHR43386:SF1">
    <property type="entry name" value="D,D-DIPEPTIDE TRANSPORT SYSTEM PERMEASE PROTEIN DDPC-RELATED"/>
    <property type="match status" value="1"/>
</dbReference>
<dbReference type="Pfam" id="PF00528">
    <property type="entry name" value="BPD_transp_1"/>
    <property type="match status" value="1"/>
</dbReference>
<dbReference type="Gene3D" id="1.10.3720.10">
    <property type="entry name" value="MetI-like"/>
    <property type="match status" value="1"/>
</dbReference>
<gene>
    <name evidence="11" type="ORF">C7450_102529</name>
</gene>
<dbReference type="PROSITE" id="PS50928">
    <property type="entry name" value="ABC_TM1"/>
    <property type="match status" value="1"/>
</dbReference>
<comment type="similarity">
    <text evidence="9">Belongs to the binding-protein-dependent transport system permease family.</text>
</comment>
<evidence type="ECO:0000256" key="3">
    <source>
        <dbReference type="ARBA" id="ARBA00022475"/>
    </source>
</evidence>
<dbReference type="RefSeq" id="WP_110373733.1">
    <property type="nucleotide sequence ID" value="NZ_JAHBRY010000002.1"/>
</dbReference>
<keyword evidence="2 9" id="KW-0813">Transport</keyword>
<dbReference type="SUPFAM" id="SSF161098">
    <property type="entry name" value="MetI-like"/>
    <property type="match status" value="1"/>
</dbReference>
<dbReference type="GO" id="GO:0005886">
    <property type="term" value="C:plasma membrane"/>
    <property type="evidence" value="ECO:0007669"/>
    <property type="project" value="UniProtKB-SubCell"/>
</dbReference>
<feature type="domain" description="ABC transmembrane type-1" evidence="10">
    <location>
        <begin position="83"/>
        <end position="271"/>
    </location>
</feature>
<evidence type="ECO:0000256" key="5">
    <source>
        <dbReference type="ARBA" id="ARBA00022856"/>
    </source>
</evidence>
<proteinExistence type="inferred from homology"/>
<dbReference type="EMBL" id="QJJK01000002">
    <property type="protein sequence ID" value="PXW63611.1"/>
    <property type="molecule type" value="Genomic_DNA"/>
</dbReference>
<evidence type="ECO:0000256" key="6">
    <source>
        <dbReference type="ARBA" id="ARBA00022927"/>
    </source>
</evidence>
<dbReference type="PANTHER" id="PTHR43386">
    <property type="entry name" value="OLIGOPEPTIDE TRANSPORT SYSTEM PERMEASE PROTEIN APPC"/>
    <property type="match status" value="1"/>
</dbReference>
<feature type="transmembrane region" description="Helical" evidence="9">
    <location>
        <begin position="196"/>
        <end position="217"/>
    </location>
</feature>
<dbReference type="OrthoDB" id="9766870at2"/>
<dbReference type="GO" id="GO:0055085">
    <property type="term" value="P:transmembrane transport"/>
    <property type="evidence" value="ECO:0007669"/>
    <property type="project" value="InterPro"/>
</dbReference>
<evidence type="ECO:0000256" key="1">
    <source>
        <dbReference type="ARBA" id="ARBA00004651"/>
    </source>
</evidence>
<evidence type="ECO:0000256" key="4">
    <source>
        <dbReference type="ARBA" id="ARBA00022692"/>
    </source>
</evidence>
<sequence>METLGSAPRWRLALTALLHHRLGAFGLCVCALVVFTALLAPWIAPYDPSVSDYEAILSPPSLTHWLGTDDLGRDILSRIVWGTQVSLQVSLIAVSGAIVLGSVVGMISGYAGGWIDDAIMRVIDAMLAFPTLILALGIVAVLGPTLVNAMIAITIVNIPNFARLVRAQVLSIRHMDFVSAARGLGASRVRIMFRHIWPSVIGNVLVYGSLTASTALITESSLSFLGLGAQPPTPSWGSMLSSGMQYWDAWWMSVFPGVALFSVVLALNFVGDGLRDVLDARITE</sequence>
<dbReference type="Proteomes" id="UP000248021">
    <property type="component" value="Unassembled WGS sequence"/>
</dbReference>
<keyword evidence="8 9" id="KW-0472">Membrane</keyword>
<dbReference type="InterPro" id="IPR000515">
    <property type="entry name" value="MetI-like"/>
</dbReference>
<dbReference type="InterPro" id="IPR050366">
    <property type="entry name" value="BP-dependent_transpt_permease"/>
</dbReference>
<feature type="transmembrane region" description="Helical" evidence="9">
    <location>
        <begin position="87"/>
        <end position="110"/>
    </location>
</feature>
<keyword evidence="4 9" id="KW-0812">Transmembrane</keyword>
<dbReference type="InterPro" id="IPR025966">
    <property type="entry name" value="OppC_N"/>
</dbReference>
<evidence type="ECO:0000256" key="9">
    <source>
        <dbReference type="RuleBase" id="RU363032"/>
    </source>
</evidence>
<accession>A0A2V3UFT6</accession>
<comment type="subcellular location">
    <subcellularLocation>
        <location evidence="1 9">Cell membrane</location>
        <topology evidence="1 9">Multi-pass membrane protein</topology>
    </subcellularLocation>
</comment>
<keyword evidence="12" id="KW-1185">Reference proteome</keyword>
<evidence type="ECO:0000256" key="7">
    <source>
        <dbReference type="ARBA" id="ARBA00022989"/>
    </source>
</evidence>
<feature type="transmembrane region" description="Helical" evidence="9">
    <location>
        <begin position="249"/>
        <end position="271"/>
    </location>
</feature>
<dbReference type="InterPro" id="IPR035906">
    <property type="entry name" value="MetI-like_sf"/>
</dbReference>
<protein>
    <submittedName>
        <fullName evidence="11">Peptide/nickel transport system permease protein</fullName>
    </submittedName>
</protein>
<evidence type="ECO:0000259" key="10">
    <source>
        <dbReference type="PROSITE" id="PS50928"/>
    </source>
</evidence>
<dbReference type="AlphaFoldDB" id="A0A2V3UFT6"/>
<evidence type="ECO:0000256" key="8">
    <source>
        <dbReference type="ARBA" id="ARBA00023136"/>
    </source>
</evidence>
<dbReference type="GO" id="GO:0015833">
    <property type="term" value="P:peptide transport"/>
    <property type="evidence" value="ECO:0007669"/>
    <property type="project" value="UniProtKB-KW"/>
</dbReference>
<comment type="caution">
    <text evidence="11">The sequence shown here is derived from an EMBL/GenBank/DDBJ whole genome shotgun (WGS) entry which is preliminary data.</text>
</comment>